<dbReference type="GO" id="GO:0003677">
    <property type="term" value="F:DNA binding"/>
    <property type="evidence" value="ECO:0007669"/>
    <property type="project" value="UniProtKB-KW"/>
</dbReference>
<dbReference type="PANTHER" id="PTHR45797:SF3">
    <property type="entry name" value="TRANSCRIPTIONAL REGULATOR ATRX HOMOLOG"/>
    <property type="match status" value="1"/>
</dbReference>
<evidence type="ECO:0000256" key="8">
    <source>
        <dbReference type="ARBA" id="ARBA00023242"/>
    </source>
</evidence>
<dbReference type="SUPFAM" id="SSF52540">
    <property type="entry name" value="P-loop containing nucleoside triphosphate hydrolases"/>
    <property type="match status" value="2"/>
</dbReference>
<comment type="similarity">
    <text evidence="2">Belongs to the SNF2/RAD54 helicase family.</text>
</comment>
<comment type="subcellular location">
    <subcellularLocation>
        <location evidence="1">Nucleus</location>
    </subcellularLocation>
</comment>
<dbReference type="InterPro" id="IPR044574">
    <property type="entry name" value="ARIP4-like"/>
</dbReference>
<feature type="compositionally biased region" description="Basic and acidic residues" evidence="9">
    <location>
        <begin position="223"/>
        <end position="241"/>
    </location>
</feature>
<feature type="compositionally biased region" description="Polar residues" evidence="9">
    <location>
        <begin position="207"/>
        <end position="217"/>
    </location>
</feature>
<feature type="region of interest" description="Disordered" evidence="9">
    <location>
        <begin position="365"/>
        <end position="553"/>
    </location>
</feature>
<feature type="compositionally biased region" description="Low complexity" evidence="9">
    <location>
        <begin position="383"/>
        <end position="393"/>
    </location>
</feature>
<dbReference type="GO" id="GO:0005634">
    <property type="term" value="C:nucleus"/>
    <property type="evidence" value="ECO:0007669"/>
    <property type="project" value="UniProtKB-SubCell"/>
</dbReference>
<dbReference type="CDD" id="cd18793">
    <property type="entry name" value="SF2_C_SNF"/>
    <property type="match status" value="1"/>
</dbReference>
<dbReference type="GO" id="GO:0016887">
    <property type="term" value="F:ATP hydrolysis activity"/>
    <property type="evidence" value="ECO:0007669"/>
    <property type="project" value="InterPro"/>
</dbReference>
<evidence type="ECO:0000256" key="7">
    <source>
        <dbReference type="ARBA" id="ARBA00023125"/>
    </source>
</evidence>
<feature type="domain" description="Helicase ATP-binding" evidence="10">
    <location>
        <begin position="490"/>
        <end position="610"/>
    </location>
</feature>
<dbReference type="PANTHER" id="PTHR45797">
    <property type="entry name" value="RAD54-LIKE"/>
    <property type="match status" value="1"/>
</dbReference>
<feature type="domain" description="Helicase C-terminal" evidence="11">
    <location>
        <begin position="955"/>
        <end position="1131"/>
    </location>
</feature>
<gene>
    <name evidence="12" type="ORF">SMN809_LOCUS10483</name>
</gene>
<sequence length="1349" mass="154333">MKTNTNKLLIWLKEFQNKWLLENIPNDNHLVDLIKIKLDEFEQLIIEIGDDEEEYNRAKLLGNDSPSNSDTEELAVASTSTHEALPTPPDIYLPIENATEEQEEQSRRLLLAESDASEKSASDDEGEPIIRPTIRLERISQADAERYMPLAWKNIRSESFCHNSHSSTSHEKQLPSSLHSNNLQQSEVSHLSNGNNEISFNDQIRNSTSAHDNSESSTSDDDFTIKFRTEKSSSNRTEKSLTKSRKREKRSHKKHDVIINYNLTTAPNEASLDETSIQEPIAEDSLTIVDDMSPIDEDPILKDVIDNNDNDSIFGSLDIAQDKHRKQHSNEDAYNDEIDSLPGQDSPPEELPTEVPSYAHLLNRSKLSSDSDSEDSKNDAKKNSSVNENSQSNKTKRTTRSSSNSDSSVIKKKSKLPIKQRVALSSFSSSSNDGNESNSAILKSGSNSSPKQSSSTSSRIRIRRSSSENSNSSLEISRKRRRKSDTLDERSSILKQIKRKTKEKKNLTPNAFSDSNENSHDSEKPTKSKKAKVKFSDESSTDDDDNDDSELSPSKRKLVADEGHILKNAQTALAKCLSKIKTPRRIVLTGTPLQNNLIEYYCMVSFIKPKLLGSQQEYINRFVNPIQNGQHRDSNEEDVRLMKRRACVLHELLTGFVDRKDYSLLQEYLPPKFEYIINIRLSDLQSKLYEIYLKQQVDQCQRSSVLKKDFKSAKLFADYQYLQKIWTHPFLLYPHFIDRWKKRLNTDDESLVDDAEIALLIDDEVSIEGLKKKKTTPIEDKSPEEENAYSGFLIENIKHEITSNQSTTRKRNTSNSSTTTLDSDSTNDNLNEDIDLNSKSTNSDDDIEIIKTYPTRSRASMNNQSKNILPITTDSNVFDAENDSTSARVEDTNEPWFDEMSEQFWFPFLDMLPKESKFDIELGGKILLLKFIIDKCAEIGDKILLFSRSLYALNYIESFLKHLHSENEKEYLKQCESRRQLQEILSSTGDNNNVTNGCISPPVEWLRDQDYFRMDGQTEVLSRKRYAKSFNDPSNSRARLFLISTLAGGIGINLTGSNRVIVFDASWNPSHDTQAIFRSYRFGQKKPVYIYRLLAHGTMEEKIYQRQVVKQSISQRVVDDHQLDRHFTQSDIKELYKFKSEPLPEARPASTLLTQSAADFNYPIPKDHLLLDLLYEHRRWIHSYHSHDSLLENKIDEGLSAEERRRALEEYENLKRGPDLRQIAMQRFQQQQQLNAHIAQQQQLAATHMPRNLQPNMNQMISDIYKNLQQPGGQSFDFARALQHIHDMESARGLTNNATNNKRMPQPNMNQNRTVPIRPRPMSASAANDIILVDSDDETGNDEINALSK</sequence>
<feature type="compositionally biased region" description="Low complexity" evidence="9">
    <location>
        <begin position="425"/>
        <end position="459"/>
    </location>
</feature>
<dbReference type="Pfam" id="PF00176">
    <property type="entry name" value="SNF2-rel_dom"/>
    <property type="match status" value="1"/>
</dbReference>
<dbReference type="InterPro" id="IPR001650">
    <property type="entry name" value="Helicase_C-like"/>
</dbReference>
<keyword evidence="7" id="KW-0238">DNA-binding</keyword>
<feature type="compositionally biased region" description="Polar residues" evidence="9">
    <location>
        <begin position="507"/>
        <end position="516"/>
    </location>
</feature>
<name>A0A8S2MW66_9BILA</name>
<proteinExistence type="inferred from homology"/>
<accession>A0A8S2MW66</accession>
<evidence type="ECO:0000313" key="12">
    <source>
        <dbReference type="EMBL" id="CAF3974037.1"/>
    </source>
</evidence>
<dbReference type="InterPro" id="IPR027417">
    <property type="entry name" value="P-loop_NTPase"/>
</dbReference>
<reference evidence="12" key="1">
    <citation type="submission" date="2021-02" db="EMBL/GenBank/DDBJ databases">
        <authorList>
            <person name="Nowell W R."/>
        </authorList>
    </citation>
    <scope>NUCLEOTIDE SEQUENCE</scope>
</reference>
<dbReference type="SMART" id="SM00490">
    <property type="entry name" value="HELICc"/>
    <property type="match status" value="1"/>
</dbReference>
<keyword evidence="6" id="KW-0067">ATP-binding</keyword>
<evidence type="ECO:0000256" key="2">
    <source>
        <dbReference type="ARBA" id="ARBA00007025"/>
    </source>
</evidence>
<dbReference type="GO" id="GO:0004386">
    <property type="term" value="F:helicase activity"/>
    <property type="evidence" value="ECO:0007669"/>
    <property type="project" value="UniProtKB-KW"/>
</dbReference>
<feature type="region of interest" description="Disordered" evidence="9">
    <location>
        <begin position="319"/>
        <end position="353"/>
    </location>
</feature>
<feature type="compositionally biased region" description="Polar residues" evidence="9">
    <location>
        <begin position="1295"/>
        <end position="1314"/>
    </location>
</feature>
<comment type="caution">
    <text evidence="12">The sequence shown here is derived from an EMBL/GenBank/DDBJ whole genome shotgun (WGS) entry which is preliminary data.</text>
</comment>
<dbReference type="InterPro" id="IPR038718">
    <property type="entry name" value="SNF2-like_sf"/>
</dbReference>
<feature type="compositionally biased region" description="Basic and acidic residues" evidence="9">
    <location>
        <begin position="517"/>
        <end position="526"/>
    </location>
</feature>
<dbReference type="Gene3D" id="3.40.50.300">
    <property type="entry name" value="P-loop containing nucleotide triphosphate hydrolases"/>
    <property type="match status" value="1"/>
</dbReference>
<keyword evidence="4" id="KW-0378">Hydrolase</keyword>
<dbReference type="PROSITE" id="PS51194">
    <property type="entry name" value="HELICASE_CTER"/>
    <property type="match status" value="1"/>
</dbReference>
<feature type="region of interest" description="Disordered" evidence="9">
    <location>
        <begin position="1295"/>
        <end position="1349"/>
    </location>
</feature>
<evidence type="ECO:0000313" key="13">
    <source>
        <dbReference type="Proteomes" id="UP000676336"/>
    </source>
</evidence>
<dbReference type="Gene3D" id="3.40.50.10810">
    <property type="entry name" value="Tandem AAA-ATPase domain"/>
    <property type="match status" value="1"/>
</dbReference>
<feature type="region of interest" description="Disordered" evidence="9">
    <location>
        <begin position="207"/>
        <end position="256"/>
    </location>
</feature>
<dbReference type="Pfam" id="PF00271">
    <property type="entry name" value="Helicase_C"/>
    <property type="match status" value="1"/>
</dbReference>
<dbReference type="Proteomes" id="UP000676336">
    <property type="component" value="Unassembled WGS sequence"/>
</dbReference>
<evidence type="ECO:0000259" key="11">
    <source>
        <dbReference type="PROSITE" id="PS51194"/>
    </source>
</evidence>
<feature type="compositionally biased region" description="Basic residues" evidence="9">
    <location>
        <begin position="242"/>
        <end position="255"/>
    </location>
</feature>
<keyword evidence="3" id="KW-0547">Nucleotide-binding</keyword>
<evidence type="ECO:0000256" key="5">
    <source>
        <dbReference type="ARBA" id="ARBA00022806"/>
    </source>
</evidence>
<dbReference type="InterPro" id="IPR049730">
    <property type="entry name" value="SNF2/RAD54-like_C"/>
</dbReference>
<dbReference type="PROSITE" id="PS51192">
    <property type="entry name" value="HELICASE_ATP_BIND_1"/>
    <property type="match status" value="1"/>
</dbReference>
<protein>
    <submittedName>
        <fullName evidence="12">Uncharacterized protein</fullName>
    </submittedName>
</protein>
<evidence type="ECO:0000259" key="10">
    <source>
        <dbReference type="PROSITE" id="PS51192"/>
    </source>
</evidence>
<keyword evidence="8" id="KW-0539">Nucleus</keyword>
<evidence type="ECO:0000256" key="3">
    <source>
        <dbReference type="ARBA" id="ARBA00022741"/>
    </source>
</evidence>
<organism evidence="12 13">
    <name type="scientific">Rotaria magnacalcarata</name>
    <dbReference type="NCBI Taxonomy" id="392030"/>
    <lineage>
        <taxon>Eukaryota</taxon>
        <taxon>Metazoa</taxon>
        <taxon>Spiralia</taxon>
        <taxon>Gnathifera</taxon>
        <taxon>Rotifera</taxon>
        <taxon>Eurotatoria</taxon>
        <taxon>Bdelloidea</taxon>
        <taxon>Philodinida</taxon>
        <taxon>Philodinidae</taxon>
        <taxon>Rotaria</taxon>
    </lineage>
</organism>
<feature type="compositionally biased region" description="Acidic residues" evidence="9">
    <location>
        <begin position="539"/>
        <end position="550"/>
    </location>
</feature>
<feature type="compositionally biased region" description="Low complexity" evidence="9">
    <location>
        <begin position="803"/>
        <end position="829"/>
    </location>
</feature>
<feature type="region of interest" description="Disordered" evidence="9">
    <location>
        <begin position="60"/>
        <end position="134"/>
    </location>
</feature>
<dbReference type="InterPro" id="IPR014001">
    <property type="entry name" value="Helicase_ATP-bd"/>
</dbReference>
<keyword evidence="5" id="KW-0347">Helicase</keyword>
<dbReference type="InterPro" id="IPR000330">
    <property type="entry name" value="SNF2_N"/>
</dbReference>
<dbReference type="GO" id="GO:0005524">
    <property type="term" value="F:ATP binding"/>
    <property type="evidence" value="ECO:0007669"/>
    <property type="project" value="UniProtKB-KW"/>
</dbReference>
<evidence type="ECO:0000256" key="9">
    <source>
        <dbReference type="SAM" id="MobiDB-lite"/>
    </source>
</evidence>
<evidence type="ECO:0000256" key="4">
    <source>
        <dbReference type="ARBA" id="ARBA00022801"/>
    </source>
</evidence>
<evidence type="ECO:0000256" key="1">
    <source>
        <dbReference type="ARBA" id="ARBA00004123"/>
    </source>
</evidence>
<evidence type="ECO:0000256" key="6">
    <source>
        <dbReference type="ARBA" id="ARBA00022840"/>
    </source>
</evidence>
<feature type="region of interest" description="Disordered" evidence="9">
    <location>
        <begin position="803"/>
        <end position="841"/>
    </location>
</feature>
<dbReference type="EMBL" id="CAJOBI010003585">
    <property type="protein sequence ID" value="CAF3974037.1"/>
    <property type="molecule type" value="Genomic_DNA"/>
</dbReference>